<protein>
    <submittedName>
        <fullName evidence="1">Uncharacterized protein</fullName>
    </submittedName>
</protein>
<reference evidence="1" key="1">
    <citation type="submission" date="2014-11" db="EMBL/GenBank/DDBJ databases">
        <authorList>
            <person name="Amaro Gonzalez C."/>
        </authorList>
    </citation>
    <scope>NUCLEOTIDE SEQUENCE</scope>
</reference>
<proteinExistence type="predicted"/>
<name>A0A0E9XES6_ANGAN</name>
<sequence>MGRGYVQSTRSDSRVISKLAPSSQIPCCQRPLIGWGHQGCRKGCTSRQ</sequence>
<dbReference type="AlphaFoldDB" id="A0A0E9XES6"/>
<reference evidence="1" key="2">
    <citation type="journal article" date="2015" name="Fish Shellfish Immunol.">
        <title>Early steps in the European eel (Anguilla anguilla)-Vibrio vulnificus interaction in the gills: Role of the RtxA13 toxin.</title>
        <authorList>
            <person name="Callol A."/>
            <person name="Pajuelo D."/>
            <person name="Ebbesson L."/>
            <person name="Teles M."/>
            <person name="MacKenzie S."/>
            <person name="Amaro C."/>
        </authorList>
    </citation>
    <scope>NUCLEOTIDE SEQUENCE</scope>
</reference>
<evidence type="ECO:0000313" key="1">
    <source>
        <dbReference type="EMBL" id="JAI00199.1"/>
    </source>
</evidence>
<organism evidence="1">
    <name type="scientific">Anguilla anguilla</name>
    <name type="common">European freshwater eel</name>
    <name type="synonym">Muraena anguilla</name>
    <dbReference type="NCBI Taxonomy" id="7936"/>
    <lineage>
        <taxon>Eukaryota</taxon>
        <taxon>Metazoa</taxon>
        <taxon>Chordata</taxon>
        <taxon>Craniata</taxon>
        <taxon>Vertebrata</taxon>
        <taxon>Euteleostomi</taxon>
        <taxon>Actinopterygii</taxon>
        <taxon>Neopterygii</taxon>
        <taxon>Teleostei</taxon>
        <taxon>Anguilliformes</taxon>
        <taxon>Anguillidae</taxon>
        <taxon>Anguilla</taxon>
    </lineage>
</organism>
<accession>A0A0E9XES6</accession>
<dbReference type="EMBL" id="GBXM01008379">
    <property type="protein sequence ID" value="JAI00199.1"/>
    <property type="molecule type" value="Transcribed_RNA"/>
</dbReference>